<protein>
    <recommendedName>
        <fullName evidence="5">Rqc2 homolog RqcH</fullName>
        <shortName evidence="5">RqcH</shortName>
    </recommendedName>
</protein>
<evidence type="ECO:0000256" key="1">
    <source>
        <dbReference type="ARBA" id="ARBA00022555"/>
    </source>
</evidence>
<evidence type="ECO:0000313" key="8">
    <source>
        <dbReference type="Proteomes" id="UP000295257"/>
    </source>
</evidence>
<organism evidence="7 8">
    <name type="scientific">Companilactobacillus farciminis</name>
    <dbReference type="NCBI Taxonomy" id="1612"/>
    <lineage>
        <taxon>Bacteria</taxon>
        <taxon>Bacillati</taxon>
        <taxon>Bacillota</taxon>
        <taxon>Bacilli</taxon>
        <taxon>Lactobacillales</taxon>
        <taxon>Lactobacillaceae</taxon>
        <taxon>Companilactobacillus</taxon>
    </lineage>
</organism>
<keyword evidence="2 5" id="KW-0699">rRNA-binding</keyword>
<evidence type="ECO:0000256" key="5">
    <source>
        <dbReference type="HAMAP-Rule" id="MF_00844"/>
    </source>
</evidence>
<dbReference type="InterPro" id="IPR051608">
    <property type="entry name" value="RQC_Subunit_NEMF"/>
</dbReference>
<dbReference type="PANTHER" id="PTHR15239">
    <property type="entry name" value="NUCLEAR EXPORT MEDIATOR FACTOR NEMF"/>
    <property type="match status" value="1"/>
</dbReference>
<evidence type="ECO:0000313" key="7">
    <source>
        <dbReference type="EMBL" id="TDG72354.1"/>
    </source>
</evidence>
<dbReference type="Pfam" id="PF05670">
    <property type="entry name" value="NFACT-R_1"/>
    <property type="match status" value="1"/>
</dbReference>
<dbReference type="GO" id="GO:0072344">
    <property type="term" value="P:rescue of stalled ribosome"/>
    <property type="evidence" value="ECO:0007669"/>
    <property type="project" value="UniProtKB-UniRule"/>
</dbReference>
<gene>
    <name evidence="5" type="primary">rqcH</name>
    <name evidence="7" type="ORF">C5L30_001165</name>
</gene>
<evidence type="ECO:0000256" key="4">
    <source>
        <dbReference type="ARBA" id="ARBA00022917"/>
    </source>
</evidence>
<dbReference type="Pfam" id="PF05833">
    <property type="entry name" value="NFACT_N"/>
    <property type="match status" value="1"/>
</dbReference>
<keyword evidence="4 5" id="KW-0648">Protein biosynthesis</keyword>
<comment type="function">
    <text evidence="5">Key component of the ribosome quality control system (RQC), a ribosome-associated complex that mediates the extraction of incompletely synthesized nascent chains from stalled ribosomes and their subsequent degradation. RqcH recruits Ala-charged tRNA, and with RqcP directs the elongation of stalled nascent chains on 50S ribosomal subunits, leading to non-templated C-terminal alanine extensions (Ala tail). The Ala tail promotes nascent chain degradation. May add between 1 and at least 8 Ala residues. Binds to stalled 50S ribosomal subunits.</text>
</comment>
<name>A0A4R5NF21_9LACO</name>
<evidence type="ECO:0000256" key="3">
    <source>
        <dbReference type="ARBA" id="ARBA00022884"/>
    </source>
</evidence>
<feature type="domain" description="NFACT RNA-binding" evidence="6">
    <location>
        <begin position="436"/>
        <end position="532"/>
    </location>
</feature>
<reference evidence="7 8" key="1">
    <citation type="journal article" date="2019" name="Appl. Microbiol. Biotechnol.">
        <title>Uncovering carbohydrate metabolism through a genotype-phenotype association study of 56 lactic acid bacteria genomes.</title>
        <authorList>
            <person name="Buron-Moles G."/>
            <person name="Chailyan A."/>
            <person name="Dolejs I."/>
            <person name="Forster J."/>
            <person name="Miks M.H."/>
        </authorList>
    </citation>
    <scope>NUCLEOTIDE SEQUENCE [LARGE SCALE GENOMIC DNA]</scope>
    <source>
        <strain evidence="7 8">ATCC 29644</strain>
    </source>
</reference>
<dbReference type="Proteomes" id="UP000295257">
    <property type="component" value="Unassembled WGS sequence"/>
</dbReference>
<dbReference type="HAMAP" id="MF_00844_B">
    <property type="entry name" value="RqcH_B"/>
    <property type="match status" value="1"/>
</dbReference>
<evidence type="ECO:0000259" key="6">
    <source>
        <dbReference type="Pfam" id="PF05670"/>
    </source>
</evidence>
<dbReference type="Gene3D" id="3.40.970.40">
    <property type="entry name" value="fibrinogen binding protein from staphylococcus aureus domain like"/>
    <property type="match status" value="1"/>
</dbReference>
<comment type="subunit">
    <text evidence="5">Associates with stalled 50S ribosomal subunits. Binds to RqcP.</text>
</comment>
<dbReference type="GO" id="GO:1990112">
    <property type="term" value="C:RQC complex"/>
    <property type="evidence" value="ECO:0007669"/>
    <property type="project" value="TreeGrafter"/>
</dbReference>
<accession>A0A4R5NF21</accession>
<keyword evidence="8" id="KW-1185">Reference proteome</keyword>
<dbReference type="RefSeq" id="WP_010019806.1">
    <property type="nucleotide sequence ID" value="NZ_CAJJMR010000066.1"/>
</dbReference>
<comment type="similarity">
    <text evidence="5">Belongs to the NEMF family.</text>
</comment>
<proteinExistence type="inferred from homology"/>
<dbReference type="GO" id="GO:0019843">
    <property type="term" value="F:rRNA binding"/>
    <property type="evidence" value="ECO:0007669"/>
    <property type="project" value="UniProtKB-UniRule"/>
</dbReference>
<keyword evidence="1 5" id="KW-0820">tRNA-binding</keyword>
<dbReference type="InterPro" id="IPR043682">
    <property type="entry name" value="RqcH_bacterial"/>
</dbReference>
<dbReference type="EMBL" id="PUFN01000017">
    <property type="protein sequence ID" value="TDG72354.1"/>
    <property type="molecule type" value="Genomic_DNA"/>
</dbReference>
<dbReference type="InterPro" id="IPR008532">
    <property type="entry name" value="NFACT_RNA-bd"/>
</dbReference>
<dbReference type="PANTHER" id="PTHR15239:SF6">
    <property type="entry name" value="RIBOSOME QUALITY CONTROL COMPLEX SUBUNIT NEMF"/>
    <property type="match status" value="1"/>
</dbReference>
<dbReference type="GO" id="GO:0000049">
    <property type="term" value="F:tRNA binding"/>
    <property type="evidence" value="ECO:0007669"/>
    <property type="project" value="UniProtKB-UniRule"/>
</dbReference>
<dbReference type="GO" id="GO:0043023">
    <property type="term" value="F:ribosomal large subunit binding"/>
    <property type="evidence" value="ECO:0007669"/>
    <property type="project" value="UniProtKB-UniRule"/>
</dbReference>
<comment type="caution">
    <text evidence="7">The sequence shown here is derived from an EMBL/GenBank/DDBJ whole genome shotgun (WGS) entry which is preliminary data.</text>
</comment>
<evidence type="ECO:0000256" key="2">
    <source>
        <dbReference type="ARBA" id="ARBA00022730"/>
    </source>
</evidence>
<keyword evidence="3 5" id="KW-0694">RNA-binding</keyword>
<dbReference type="FunFam" id="2.30.310.10:FF:000004">
    <property type="entry name" value="Fibronectin-binding protein A"/>
    <property type="match status" value="1"/>
</dbReference>
<dbReference type="STRING" id="1612.ABB44_09930"/>
<sequence length="553" mass="62899">MSFDGMFTHAMVNELNQNLSGGRISKIQQPFANELILTVRSNRKNRQLLLSAHPNYARVQITDQPFANPAKPSTFVMSLRKYITSAIVQDFRQLNNDRVVMIDLSAKNELGDIHEYTLITEIMARHSNIFLVSKETGKIVDLIKRVSPENNSYRGLLPGDDYKLPPAQNKINPFETSETGKGLSASDLRAKFEGIGLDTSKELADFIEAGHNLADFTELYQNQIHPNAAKSNDKNKLGFFPISFNSTTTEVTAYPSLGELLDNFYLDKARLDRIEQQTKSITHRLDIILKKDKSKIKKLNQQLKKTDVMSKYNLYGELLTTYMSQIKHGSSSITLTNYYNNEEVTIKLNPEYSPSMNAQSYYKKYRKLQNSIPHINEQLEITTNEVNYLESVLASLEYVDIEDVDGIVEELISSGYIKKKRKNARKKRKKKIGENFQTTNGIEITVGKNNLENDQLTMKLAQKNHYWFHVKNIPGSHVILKTSTPDEDSITQAATIAAYYSKARDSSKVPVDYVQIKHIRKPNGAKPGFVIFEGQKTILVDPDRKLVESLKEN</sequence>
<dbReference type="Gene3D" id="2.30.310.10">
    <property type="entry name" value="ibrinogen binding protein from staphylococcus aureus domain"/>
    <property type="match status" value="1"/>
</dbReference>
<dbReference type="OrthoDB" id="9766163at2"/>
<dbReference type="AlphaFoldDB" id="A0A4R5NF21"/>